<comment type="caution">
    <text evidence="3">The sequence shown here is derived from an EMBL/GenBank/DDBJ whole genome shotgun (WGS) entry which is preliminary data.</text>
</comment>
<evidence type="ECO:0000313" key="3">
    <source>
        <dbReference type="EMBL" id="CAG8981306.1"/>
    </source>
</evidence>
<evidence type="ECO:0000256" key="1">
    <source>
        <dbReference type="ARBA" id="ARBA00001966"/>
    </source>
</evidence>
<sequence>MLSLEDAWRGMRLLKEAGMKKLNFAGGEPFLYPKFLGNLLRYGKVDLQIESIGRGKQGNNIETLKKIASWFRAFGIKFKINTVVCSLNWNEDLTRLITQLQPFRWKVFQCLIVTGENDNEERKRDARLFLVSQQQWQTFCDRHKHLECFVPESNDMMKGSYLILDENMSFLDKGDGEERASESILDVGVKTAMSQVRWERTTFLTRGGVYDWTKARSSEGCGIQENKELEW</sequence>
<dbReference type="InterPro" id="IPR058240">
    <property type="entry name" value="rSAM_sf"/>
</dbReference>
<keyword evidence="2" id="KW-0479">Metal-binding</keyword>
<dbReference type="PANTHER" id="PTHR21339:SF0">
    <property type="entry name" value="S-ADENOSYLMETHIONINE-DEPENDENT NUCLEOTIDE DEHYDRATASE RSAD2"/>
    <property type="match status" value="1"/>
</dbReference>
<dbReference type="Proteomes" id="UP000701801">
    <property type="component" value="Unassembled WGS sequence"/>
</dbReference>
<organism evidence="3 4">
    <name type="scientific">Hymenoscyphus albidus</name>
    <dbReference type="NCBI Taxonomy" id="595503"/>
    <lineage>
        <taxon>Eukaryota</taxon>
        <taxon>Fungi</taxon>
        <taxon>Dikarya</taxon>
        <taxon>Ascomycota</taxon>
        <taxon>Pezizomycotina</taxon>
        <taxon>Leotiomycetes</taxon>
        <taxon>Helotiales</taxon>
        <taxon>Helotiaceae</taxon>
        <taxon>Hymenoscyphus</taxon>
    </lineage>
</organism>
<dbReference type="GO" id="GO:0051539">
    <property type="term" value="F:4 iron, 4 sulfur cluster binding"/>
    <property type="evidence" value="ECO:0007669"/>
    <property type="project" value="UniProtKB-KW"/>
</dbReference>
<evidence type="ECO:0000256" key="2">
    <source>
        <dbReference type="ARBA" id="ARBA00022485"/>
    </source>
</evidence>
<proteinExistence type="predicted"/>
<dbReference type="EMBL" id="CAJVRM010000463">
    <property type="protein sequence ID" value="CAG8981306.1"/>
    <property type="molecule type" value="Genomic_DNA"/>
</dbReference>
<protein>
    <recommendedName>
        <fullName evidence="5">Radical SAM core domain-containing protein</fullName>
    </recommendedName>
</protein>
<accession>A0A9N9M1E1</accession>
<evidence type="ECO:0008006" key="5">
    <source>
        <dbReference type="Google" id="ProtNLM"/>
    </source>
</evidence>
<dbReference type="SUPFAM" id="SSF102114">
    <property type="entry name" value="Radical SAM enzymes"/>
    <property type="match status" value="1"/>
</dbReference>
<keyword evidence="2" id="KW-0408">Iron</keyword>
<dbReference type="PANTHER" id="PTHR21339">
    <property type="entry name" value="RADICAL S-ADENOSYL METHIONINE DOMAIN-CONTAINING PROTEIN 2"/>
    <property type="match status" value="1"/>
</dbReference>
<evidence type="ECO:0000313" key="4">
    <source>
        <dbReference type="Proteomes" id="UP000701801"/>
    </source>
</evidence>
<reference evidence="3" key="1">
    <citation type="submission" date="2021-07" db="EMBL/GenBank/DDBJ databases">
        <authorList>
            <person name="Durling M."/>
        </authorList>
    </citation>
    <scope>NUCLEOTIDE SEQUENCE</scope>
</reference>
<keyword evidence="2" id="KW-0411">Iron-sulfur</keyword>
<dbReference type="OrthoDB" id="549750at2759"/>
<keyword evidence="4" id="KW-1185">Reference proteome</keyword>
<dbReference type="InterPro" id="IPR051196">
    <property type="entry name" value="RSAD2/Viperin_antiviral"/>
</dbReference>
<dbReference type="AlphaFoldDB" id="A0A9N9M1E1"/>
<comment type="cofactor">
    <cofactor evidence="1">
        <name>[4Fe-4S] cluster</name>
        <dbReference type="ChEBI" id="CHEBI:49883"/>
    </cofactor>
</comment>
<name>A0A9N9M1E1_9HELO</name>
<keyword evidence="2" id="KW-0004">4Fe-4S</keyword>
<gene>
    <name evidence="3" type="ORF">HYALB_00005106</name>
</gene>